<keyword evidence="4 6" id="KW-0694">RNA-binding</keyword>
<evidence type="ECO:0000313" key="9">
    <source>
        <dbReference type="EMBL" id="POS82692.1"/>
    </source>
</evidence>
<keyword evidence="10" id="KW-1185">Reference proteome</keyword>
<sequence>MADTEMDIDMPLAETRQEDRGSPMTTQSGATAVRSIEGWIILVTNVHEEASEEDITDKFSEYGDIKNLHLNLDRRTGYVKGYALIEFPTLDEARAAIDGAHKSKLLEQTVDVDFAFVSPPPGGKSRVSNRSQQTKGRARTRSRSHKKIYNLYFIDINKIIDDDHLYNVTDDIAIINEKGRTSDLAKLDTETHNNIIIDLKDLRARMDHIIAPFIVRLVISTVGYNEVTKKKI</sequence>
<name>A0A2S4PKY3_9PEZI</name>
<dbReference type="SMART" id="SM00360">
    <property type="entry name" value="RRM"/>
    <property type="match status" value="1"/>
</dbReference>
<keyword evidence="3" id="KW-0963">Cytoplasm</keyword>
<dbReference type="CDD" id="cd12324">
    <property type="entry name" value="RRM_RBM8"/>
    <property type="match status" value="1"/>
</dbReference>
<evidence type="ECO:0000256" key="1">
    <source>
        <dbReference type="ARBA" id="ARBA00004123"/>
    </source>
</evidence>
<comment type="caution">
    <text evidence="9">The sequence shown here is derived from an EMBL/GenBank/DDBJ whole genome shotgun (WGS) entry which is preliminary data.</text>
</comment>
<dbReference type="PROSITE" id="PS50102">
    <property type="entry name" value="RRM"/>
    <property type="match status" value="1"/>
</dbReference>
<evidence type="ECO:0000256" key="2">
    <source>
        <dbReference type="ARBA" id="ARBA00004496"/>
    </source>
</evidence>
<keyword evidence="5" id="KW-0539">Nucleus</keyword>
<dbReference type="Pfam" id="PF00076">
    <property type="entry name" value="RRM_1"/>
    <property type="match status" value="1"/>
</dbReference>
<dbReference type="InterPro" id="IPR008111">
    <property type="entry name" value="RNA-bd_8"/>
</dbReference>
<dbReference type="GO" id="GO:0003729">
    <property type="term" value="F:mRNA binding"/>
    <property type="evidence" value="ECO:0007669"/>
    <property type="project" value="InterPro"/>
</dbReference>
<feature type="compositionally biased region" description="Polar residues" evidence="7">
    <location>
        <begin position="126"/>
        <end position="135"/>
    </location>
</feature>
<organism evidence="9 10">
    <name type="scientific">Erysiphe pulchra</name>
    <dbReference type="NCBI Taxonomy" id="225359"/>
    <lineage>
        <taxon>Eukaryota</taxon>
        <taxon>Fungi</taxon>
        <taxon>Dikarya</taxon>
        <taxon>Ascomycota</taxon>
        <taxon>Pezizomycotina</taxon>
        <taxon>Leotiomycetes</taxon>
        <taxon>Erysiphales</taxon>
        <taxon>Erysiphaceae</taxon>
        <taxon>Erysiphe</taxon>
    </lineage>
</organism>
<evidence type="ECO:0000256" key="3">
    <source>
        <dbReference type="ARBA" id="ARBA00022490"/>
    </source>
</evidence>
<feature type="region of interest" description="Disordered" evidence="7">
    <location>
        <begin position="1"/>
        <end position="29"/>
    </location>
</feature>
<evidence type="ECO:0000313" key="10">
    <source>
        <dbReference type="Proteomes" id="UP000237438"/>
    </source>
</evidence>
<gene>
    <name evidence="9" type="ORF">EPUL_005721</name>
</gene>
<dbReference type="EMBL" id="PEDP01002388">
    <property type="protein sequence ID" value="POS82692.1"/>
    <property type="molecule type" value="Genomic_DNA"/>
</dbReference>
<feature type="domain" description="RRM" evidence="8">
    <location>
        <begin position="39"/>
        <end position="117"/>
    </location>
</feature>
<dbReference type="PRINTS" id="PR01738">
    <property type="entry name" value="RNABINDINGM8"/>
</dbReference>
<dbReference type="GO" id="GO:0005737">
    <property type="term" value="C:cytoplasm"/>
    <property type="evidence" value="ECO:0007669"/>
    <property type="project" value="UniProtKB-SubCell"/>
</dbReference>
<evidence type="ECO:0000256" key="6">
    <source>
        <dbReference type="PROSITE-ProRule" id="PRU00176"/>
    </source>
</evidence>
<dbReference type="AlphaFoldDB" id="A0A2S4PKY3"/>
<dbReference type="InterPro" id="IPR035979">
    <property type="entry name" value="RBD_domain_sf"/>
</dbReference>
<evidence type="ECO:0000259" key="8">
    <source>
        <dbReference type="PROSITE" id="PS50102"/>
    </source>
</evidence>
<evidence type="ECO:0000256" key="7">
    <source>
        <dbReference type="SAM" id="MobiDB-lite"/>
    </source>
</evidence>
<dbReference type="SUPFAM" id="SSF54928">
    <property type="entry name" value="RNA-binding domain, RBD"/>
    <property type="match status" value="1"/>
</dbReference>
<dbReference type="PANTHER" id="PTHR45894">
    <property type="entry name" value="RNA-BINDING PROTEIN 8A"/>
    <property type="match status" value="1"/>
</dbReference>
<protein>
    <recommendedName>
        <fullName evidence="8">RRM domain-containing protein</fullName>
    </recommendedName>
</protein>
<dbReference type="STRING" id="225359.A0A2S4PKY3"/>
<dbReference type="InterPro" id="IPR012677">
    <property type="entry name" value="Nucleotide-bd_a/b_plait_sf"/>
</dbReference>
<evidence type="ECO:0000256" key="5">
    <source>
        <dbReference type="ARBA" id="ARBA00023242"/>
    </source>
</evidence>
<dbReference type="OrthoDB" id="15688at2759"/>
<proteinExistence type="predicted"/>
<accession>A0A2S4PKY3</accession>
<dbReference type="GO" id="GO:0005634">
    <property type="term" value="C:nucleus"/>
    <property type="evidence" value="ECO:0007669"/>
    <property type="project" value="UniProtKB-SubCell"/>
</dbReference>
<reference evidence="9 10" key="1">
    <citation type="submission" date="2017-10" db="EMBL/GenBank/DDBJ databases">
        <title>Development of genomic resources for the powdery mildew, Erysiphe pulchra.</title>
        <authorList>
            <person name="Wadl P.A."/>
            <person name="Mack B.M."/>
            <person name="Moore G."/>
            <person name="Beltz S.B."/>
        </authorList>
    </citation>
    <scope>NUCLEOTIDE SEQUENCE [LARGE SCALE GENOMIC DNA]</scope>
    <source>
        <strain evidence="9">Cflorida</strain>
    </source>
</reference>
<feature type="region of interest" description="Disordered" evidence="7">
    <location>
        <begin position="118"/>
        <end position="142"/>
    </location>
</feature>
<dbReference type="Gene3D" id="3.30.70.330">
    <property type="match status" value="1"/>
</dbReference>
<dbReference type="InterPro" id="IPR000504">
    <property type="entry name" value="RRM_dom"/>
</dbReference>
<dbReference type="Proteomes" id="UP000237438">
    <property type="component" value="Unassembled WGS sequence"/>
</dbReference>
<evidence type="ECO:0000256" key="4">
    <source>
        <dbReference type="ARBA" id="ARBA00022884"/>
    </source>
</evidence>
<dbReference type="GO" id="GO:0006396">
    <property type="term" value="P:RNA processing"/>
    <property type="evidence" value="ECO:0007669"/>
    <property type="project" value="InterPro"/>
</dbReference>
<dbReference type="InterPro" id="IPR033744">
    <property type="entry name" value="RRM_RBM8"/>
</dbReference>
<comment type="subcellular location">
    <subcellularLocation>
        <location evidence="2">Cytoplasm</location>
    </subcellularLocation>
    <subcellularLocation>
        <location evidence="1">Nucleus</location>
    </subcellularLocation>
</comment>